<dbReference type="RefSeq" id="WP_235887407.1">
    <property type="nucleotide sequence ID" value="NZ_AP022593.1"/>
</dbReference>
<sequence length="357" mass="37910">MGQAEGVRVSMADDCVPASAPTWAGLPLDGVTRVAGVDRAALSISLDPLPDGAPVVIGCDVAPAGSAATVVDEVLAQLEVVARAVFPAWLPGGEHLEGATAFERRTARRLAESFAAHSTHYGPFLAALAEGALIGREVDGHPADVRARGLIRVVAAAYGRDRVAVLLDCVTPLDLDGRAFVAAAASWLADHSGAAVWLVGAELAELDRFPTRRPTLPAFVETLTPTPTAPAPPPEYPAVAGRPHPRSTAERALEAGLARCAWAAGRTWNQVHQPHPLDVPIRVDLMWHDARCAVEIDGPDHRGALKYADDRRRDNALVLAGYAVLRFTNDDVHRDTATVLATIERLLTDRRQKGNAT</sequence>
<dbReference type="SUPFAM" id="SSF52980">
    <property type="entry name" value="Restriction endonuclease-like"/>
    <property type="match status" value="1"/>
</dbReference>
<dbReference type="InterPro" id="IPR007569">
    <property type="entry name" value="DUF559"/>
</dbReference>
<organism evidence="3 4">
    <name type="scientific">Mycolicibacterium arabiense</name>
    <dbReference type="NCBI Taxonomy" id="1286181"/>
    <lineage>
        <taxon>Bacteria</taxon>
        <taxon>Bacillati</taxon>
        <taxon>Actinomycetota</taxon>
        <taxon>Actinomycetes</taxon>
        <taxon>Mycobacteriales</taxon>
        <taxon>Mycobacteriaceae</taxon>
        <taxon>Mycolicibacterium</taxon>
    </lineage>
</organism>
<dbReference type="Proteomes" id="UP000467428">
    <property type="component" value="Chromosome"/>
</dbReference>
<dbReference type="EMBL" id="AP022593">
    <property type="protein sequence ID" value="BBY47477.1"/>
    <property type="molecule type" value="Genomic_DNA"/>
</dbReference>
<dbReference type="InterPro" id="IPR011335">
    <property type="entry name" value="Restrct_endonuc-II-like"/>
</dbReference>
<evidence type="ECO:0000259" key="2">
    <source>
        <dbReference type="Pfam" id="PF04480"/>
    </source>
</evidence>
<dbReference type="AlphaFoldDB" id="A0A7I7RSF5"/>
<geneLocation type="plasmid" evidence="4">
    <name>pjcm18538 dna</name>
</geneLocation>
<proteinExistence type="predicted"/>
<name>A0A7I7RSF5_9MYCO</name>
<reference evidence="3 4" key="1">
    <citation type="journal article" date="2019" name="Emerg. Microbes Infect.">
        <title>Comprehensive subspecies identification of 175 nontuberculous mycobacteria species based on 7547 genomic profiles.</title>
        <authorList>
            <person name="Matsumoto Y."/>
            <person name="Kinjo T."/>
            <person name="Motooka D."/>
            <person name="Nabeya D."/>
            <person name="Jung N."/>
            <person name="Uechi K."/>
            <person name="Horii T."/>
            <person name="Iida T."/>
            <person name="Fujita J."/>
            <person name="Nakamura S."/>
        </authorList>
    </citation>
    <scope>NUCLEOTIDE SEQUENCE [LARGE SCALE GENOMIC DNA]</scope>
    <source>
        <strain evidence="3 4">JCM 18538</strain>
    </source>
</reference>
<protein>
    <recommendedName>
        <fullName evidence="2">DUF559 domain-containing protein</fullName>
    </recommendedName>
</protein>
<feature type="compositionally biased region" description="Pro residues" evidence="1">
    <location>
        <begin position="227"/>
        <end position="236"/>
    </location>
</feature>
<gene>
    <name evidence="3" type="ORF">MARA_09450</name>
</gene>
<keyword evidence="4" id="KW-1185">Reference proteome</keyword>
<evidence type="ECO:0000313" key="4">
    <source>
        <dbReference type="Proteomes" id="UP000467428"/>
    </source>
</evidence>
<dbReference type="Gene3D" id="3.40.960.10">
    <property type="entry name" value="VSR Endonuclease"/>
    <property type="match status" value="1"/>
</dbReference>
<dbReference type="Pfam" id="PF04480">
    <property type="entry name" value="DUF559"/>
    <property type="match status" value="1"/>
</dbReference>
<evidence type="ECO:0000256" key="1">
    <source>
        <dbReference type="SAM" id="MobiDB-lite"/>
    </source>
</evidence>
<dbReference type="KEGG" id="marz:MARA_09450"/>
<feature type="region of interest" description="Disordered" evidence="1">
    <location>
        <begin position="224"/>
        <end position="244"/>
    </location>
</feature>
<accession>A0A7I7RSF5</accession>
<feature type="domain" description="DUF559" evidence="2">
    <location>
        <begin position="283"/>
        <end position="346"/>
    </location>
</feature>
<evidence type="ECO:0000313" key="3">
    <source>
        <dbReference type="EMBL" id="BBY47477.1"/>
    </source>
</evidence>